<dbReference type="Proteomes" id="UP001189429">
    <property type="component" value="Unassembled WGS sequence"/>
</dbReference>
<gene>
    <name evidence="1" type="ORF">PCOR1329_LOCUS17945</name>
</gene>
<keyword evidence="2" id="KW-1185">Reference proteome</keyword>
<reference evidence="1" key="1">
    <citation type="submission" date="2023-10" db="EMBL/GenBank/DDBJ databases">
        <authorList>
            <person name="Chen Y."/>
            <person name="Shah S."/>
            <person name="Dougan E. K."/>
            <person name="Thang M."/>
            <person name="Chan C."/>
        </authorList>
    </citation>
    <scope>NUCLEOTIDE SEQUENCE [LARGE SCALE GENOMIC DNA]</scope>
</reference>
<feature type="non-terminal residue" evidence="1">
    <location>
        <position position="1"/>
    </location>
</feature>
<sequence length="67" mass="7220">DSRARRRELSQAIAELASKRQLSGALDAFRQMEAEGLAPDTKAYGSLINAHVNSGDGQGRLPPTGRR</sequence>
<organism evidence="1 2">
    <name type="scientific">Prorocentrum cordatum</name>
    <dbReference type="NCBI Taxonomy" id="2364126"/>
    <lineage>
        <taxon>Eukaryota</taxon>
        <taxon>Sar</taxon>
        <taxon>Alveolata</taxon>
        <taxon>Dinophyceae</taxon>
        <taxon>Prorocentrales</taxon>
        <taxon>Prorocentraceae</taxon>
        <taxon>Prorocentrum</taxon>
    </lineage>
</organism>
<name>A0ABN9R654_9DINO</name>
<accession>A0ABN9R654</accession>
<evidence type="ECO:0000313" key="2">
    <source>
        <dbReference type="Proteomes" id="UP001189429"/>
    </source>
</evidence>
<dbReference type="NCBIfam" id="TIGR00756">
    <property type="entry name" value="PPR"/>
    <property type="match status" value="1"/>
</dbReference>
<protein>
    <submittedName>
        <fullName evidence="1">Uncharacterized protein</fullName>
    </submittedName>
</protein>
<dbReference type="Gene3D" id="1.25.40.10">
    <property type="entry name" value="Tetratricopeptide repeat domain"/>
    <property type="match status" value="1"/>
</dbReference>
<dbReference type="InterPro" id="IPR011990">
    <property type="entry name" value="TPR-like_helical_dom_sf"/>
</dbReference>
<dbReference type="InterPro" id="IPR002885">
    <property type="entry name" value="PPR_rpt"/>
</dbReference>
<proteinExistence type="predicted"/>
<comment type="caution">
    <text evidence="1">The sequence shown here is derived from an EMBL/GenBank/DDBJ whole genome shotgun (WGS) entry which is preliminary data.</text>
</comment>
<dbReference type="EMBL" id="CAUYUJ010005597">
    <property type="protein sequence ID" value="CAK0814299.1"/>
    <property type="molecule type" value="Genomic_DNA"/>
</dbReference>
<evidence type="ECO:0000313" key="1">
    <source>
        <dbReference type="EMBL" id="CAK0814299.1"/>
    </source>
</evidence>